<accession>A0ABR6J9P4</accession>
<evidence type="ECO:0000313" key="2">
    <source>
        <dbReference type="EMBL" id="MBB4491644.1"/>
    </source>
</evidence>
<proteinExistence type="predicted"/>
<name>A0ABR6J9P4_AGRRD</name>
<reference evidence="2 3" key="1">
    <citation type="submission" date="2020-08" db="EMBL/GenBank/DDBJ databases">
        <title>Genomic Encyclopedia of Type Strains, Phase IV (KMG-V): Genome sequencing to study the core and pangenomes of soil and plant-associated prokaryotes.</title>
        <authorList>
            <person name="Whitman W."/>
        </authorList>
    </citation>
    <scope>NUCLEOTIDE SEQUENCE [LARGE SCALE GENOMIC DNA]</scope>
    <source>
        <strain evidence="2 3">SEMIA 461</strain>
    </source>
</reference>
<organism evidence="2 3">
    <name type="scientific">Agrobacterium radiobacter</name>
    <dbReference type="NCBI Taxonomy" id="362"/>
    <lineage>
        <taxon>Bacteria</taxon>
        <taxon>Pseudomonadati</taxon>
        <taxon>Pseudomonadota</taxon>
        <taxon>Alphaproteobacteria</taxon>
        <taxon>Hyphomicrobiales</taxon>
        <taxon>Rhizobiaceae</taxon>
        <taxon>Rhizobium/Agrobacterium group</taxon>
        <taxon>Agrobacterium</taxon>
        <taxon>Agrobacterium tumefaciens complex</taxon>
    </lineage>
</organism>
<protein>
    <submittedName>
        <fullName evidence="2">Uncharacterized protein</fullName>
    </submittedName>
</protein>
<keyword evidence="3" id="KW-1185">Reference proteome</keyword>
<evidence type="ECO:0000256" key="1">
    <source>
        <dbReference type="SAM" id="MobiDB-lite"/>
    </source>
</evidence>
<comment type="caution">
    <text evidence="2">The sequence shown here is derived from an EMBL/GenBank/DDBJ whole genome shotgun (WGS) entry which is preliminary data.</text>
</comment>
<feature type="compositionally biased region" description="Polar residues" evidence="1">
    <location>
        <begin position="1"/>
        <end position="10"/>
    </location>
</feature>
<evidence type="ECO:0000313" key="3">
    <source>
        <dbReference type="Proteomes" id="UP000534590"/>
    </source>
</evidence>
<gene>
    <name evidence="2" type="ORF">GGE40_003486</name>
</gene>
<feature type="region of interest" description="Disordered" evidence="1">
    <location>
        <begin position="1"/>
        <end position="26"/>
    </location>
</feature>
<dbReference type="EMBL" id="JACIHP010000003">
    <property type="protein sequence ID" value="MBB4491644.1"/>
    <property type="molecule type" value="Genomic_DNA"/>
</dbReference>
<dbReference type="Proteomes" id="UP000534590">
    <property type="component" value="Unassembled WGS sequence"/>
</dbReference>
<sequence>MIFAHQTPNKVHNMLREATNNPLRTG</sequence>